<dbReference type="EMBL" id="JBICYV010000002">
    <property type="protein sequence ID" value="MFG3009531.1"/>
    <property type="molecule type" value="Genomic_DNA"/>
</dbReference>
<keyword evidence="2" id="KW-1185">Reference proteome</keyword>
<evidence type="ECO:0000313" key="1">
    <source>
        <dbReference type="EMBL" id="MFG3009531.1"/>
    </source>
</evidence>
<evidence type="ECO:0000313" key="2">
    <source>
        <dbReference type="Proteomes" id="UP001604267"/>
    </source>
</evidence>
<gene>
    <name evidence="1" type="ORF">ACGFZB_03545</name>
</gene>
<name>A0ABW7B1D7_9ACTN</name>
<accession>A0ABW7B1D7</accession>
<reference evidence="1 2" key="1">
    <citation type="submission" date="2024-10" db="EMBL/GenBank/DDBJ databases">
        <title>The Natural Products Discovery Center: Release of the First 8490 Sequenced Strains for Exploring Actinobacteria Biosynthetic Diversity.</title>
        <authorList>
            <person name="Kalkreuter E."/>
            <person name="Kautsar S.A."/>
            <person name="Yang D."/>
            <person name="Bader C.D."/>
            <person name="Teijaro C.N."/>
            <person name="Fluegel L."/>
            <person name="Davis C.M."/>
            <person name="Simpson J.R."/>
            <person name="Lauterbach L."/>
            <person name="Steele A.D."/>
            <person name="Gui C."/>
            <person name="Meng S."/>
            <person name="Li G."/>
            <person name="Viehrig K."/>
            <person name="Ye F."/>
            <person name="Su P."/>
            <person name="Kiefer A.F."/>
            <person name="Nichols A."/>
            <person name="Cepeda A.J."/>
            <person name="Yan W."/>
            <person name="Fan B."/>
            <person name="Jiang Y."/>
            <person name="Adhikari A."/>
            <person name="Zheng C.-J."/>
            <person name="Schuster L."/>
            <person name="Cowan T.M."/>
            <person name="Smanski M.J."/>
            <person name="Chevrette M.G."/>
            <person name="De Carvalho L.P.S."/>
            <person name="Shen B."/>
        </authorList>
    </citation>
    <scope>NUCLEOTIDE SEQUENCE [LARGE SCALE GENOMIC DNA]</scope>
    <source>
        <strain evidence="1 2">NPDC048320</strain>
    </source>
</reference>
<proteinExistence type="predicted"/>
<protein>
    <submittedName>
        <fullName evidence="1">Uncharacterized protein</fullName>
    </submittedName>
</protein>
<dbReference type="RefSeq" id="WP_392816078.1">
    <property type="nucleotide sequence ID" value="NZ_JBICYV010000002.1"/>
</dbReference>
<dbReference type="Proteomes" id="UP001604267">
    <property type="component" value="Unassembled WGS sequence"/>
</dbReference>
<comment type="caution">
    <text evidence="1">The sequence shown here is derived from an EMBL/GenBank/DDBJ whole genome shotgun (WGS) entry which is preliminary data.</text>
</comment>
<organism evidence="1 2">
    <name type="scientific">Streptomyces cinerochromogenes</name>
    <dbReference type="NCBI Taxonomy" id="66422"/>
    <lineage>
        <taxon>Bacteria</taxon>
        <taxon>Bacillati</taxon>
        <taxon>Actinomycetota</taxon>
        <taxon>Actinomycetes</taxon>
        <taxon>Kitasatosporales</taxon>
        <taxon>Streptomycetaceae</taxon>
        <taxon>Streptomyces</taxon>
    </lineage>
</organism>
<sequence length="87" mass="9472">MKAAVYEGPRTVTVKDVPDAKIEHPCDIIVTSTACVSGPRALLQPYSHAVTDNMETAEDFWVLLRCLTRYLKGLGSGAPAIDDVLLR</sequence>